<comment type="caution">
    <text evidence="2">The sequence shown here is derived from an EMBL/GenBank/DDBJ whole genome shotgun (WGS) entry which is preliminary data.</text>
</comment>
<dbReference type="EMBL" id="PKMF04000280">
    <property type="protein sequence ID" value="KAK7839576.1"/>
    <property type="molecule type" value="Genomic_DNA"/>
</dbReference>
<reference evidence="2 3" key="1">
    <citation type="journal article" date="2018" name="Sci. Data">
        <title>The draft genome sequence of cork oak.</title>
        <authorList>
            <person name="Ramos A.M."/>
            <person name="Usie A."/>
            <person name="Barbosa P."/>
            <person name="Barros P.M."/>
            <person name="Capote T."/>
            <person name="Chaves I."/>
            <person name="Simoes F."/>
            <person name="Abreu I."/>
            <person name="Carrasquinho I."/>
            <person name="Faro C."/>
            <person name="Guimaraes J.B."/>
            <person name="Mendonca D."/>
            <person name="Nobrega F."/>
            <person name="Rodrigues L."/>
            <person name="Saibo N.J.M."/>
            <person name="Varela M.C."/>
            <person name="Egas C."/>
            <person name="Matos J."/>
            <person name="Miguel C.M."/>
            <person name="Oliveira M.M."/>
            <person name="Ricardo C.P."/>
            <person name="Goncalves S."/>
        </authorList>
    </citation>
    <scope>NUCLEOTIDE SEQUENCE [LARGE SCALE GENOMIC DNA]</scope>
    <source>
        <strain evidence="3">cv. HL8</strain>
    </source>
</reference>
<name>A0AAW0KMJ0_QUESU</name>
<sequence>MTALYEKPLKENEEGEAMYDYDDDSASGSSGFGINKNKKDRKKFQYDPESYDLNFDGGFDCEEDDLVLGFSSRFAAPIHNHEERWRTSMPALIGQ</sequence>
<gene>
    <name evidence="2" type="ORF">CFP56_017866</name>
</gene>
<accession>A0AAW0KMJ0</accession>
<feature type="region of interest" description="Disordered" evidence="1">
    <location>
        <begin position="1"/>
        <end position="37"/>
    </location>
</feature>
<feature type="compositionally biased region" description="Acidic residues" evidence="1">
    <location>
        <begin position="13"/>
        <end position="25"/>
    </location>
</feature>
<evidence type="ECO:0000256" key="1">
    <source>
        <dbReference type="SAM" id="MobiDB-lite"/>
    </source>
</evidence>
<proteinExistence type="predicted"/>
<evidence type="ECO:0000313" key="3">
    <source>
        <dbReference type="Proteomes" id="UP000237347"/>
    </source>
</evidence>
<dbReference type="Proteomes" id="UP000237347">
    <property type="component" value="Unassembled WGS sequence"/>
</dbReference>
<protein>
    <submittedName>
        <fullName evidence="2">Uncharacterized protein</fullName>
    </submittedName>
</protein>
<keyword evidence="3" id="KW-1185">Reference proteome</keyword>
<organism evidence="2 3">
    <name type="scientific">Quercus suber</name>
    <name type="common">Cork oak</name>
    <dbReference type="NCBI Taxonomy" id="58331"/>
    <lineage>
        <taxon>Eukaryota</taxon>
        <taxon>Viridiplantae</taxon>
        <taxon>Streptophyta</taxon>
        <taxon>Embryophyta</taxon>
        <taxon>Tracheophyta</taxon>
        <taxon>Spermatophyta</taxon>
        <taxon>Magnoliopsida</taxon>
        <taxon>eudicotyledons</taxon>
        <taxon>Gunneridae</taxon>
        <taxon>Pentapetalae</taxon>
        <taxon>rosids</taxon>
        <taxon>fabids</taxon>
        <taxon>Fagales</taxon>
        <taxon>Fagaceae</taxon>
        <taxon>Quercus</taxon>
    </lineage>
</organism>
<dbReference type="AlphaFoldDB" id="A0AAW0KMJ0"/>
<evidence type="ECO:0000313" key="2">
    <source>
        <dbReference type="EMBL" id="KAK7839576.1"/>
    </source>
</evidence>